<dbReference type="EMBL" id="AP025591">
    <property type="protein sequence ID" value="BDG02855.1"/>
    <property type="molecule type" value="Genomic_DNA"/>
</dbReference>
<protein>
    <submittedName>
        <fullName evidence="1">Uncharacterized protein</fullName>
    </submittedName>
</protein>
<evidence type="ECO:0000313" key="1">
    <source>
        <dbReference type="EMBL" id="BDG02855.1"/>
    </source>
</evidence>
<gene>
    <name evidence="1" type="ORF">AMOR_18510</name>
</gene>
<proteinExistence type="predicted"/>
<keyword evidence="2" id="KW-1185">Reference proteome</keyword>
<organism evidence="1 2">
    <name type="scientific">Anaeromyxobacter oryzae</name>
    <dbReference type="NCBI Taxonomy" id="2918170"/>
    <lineage>
        <taxon>Bacteria</taxon>
        <taxon>Pseudomonadati</taxon>
        <taxon>Myxococcota</taxon>
        <taxon>Myxococcia</taxon>
        <taxon>Myxococcales</taxon>
        <taxon>Cystobacterineae</taxon>
        <taxon>Anaeromyxobacteraceae</taxon>
        <taxon>Anaeromyxobacter</taxon>
    </lineage>
</organism>
<accession>A0ABN6MPE8</accession>
<sequence length="40" mass="4494">MLGPEAVELFAPAERLLAFPWSSETERKNAFARVDARFVA</sequence>
<reference evidence="2" key="1">
    <citation type="journal article" date="2022" name="Int. J. Syst. Evol. Microbiol.">
        <title>Anaeromyxobacter oryzae sp. nov., Anaeromyxobacter diazotrophicus sp. nov. and Anaeromyxobacter paludicola sp. nov., isolated from paddy soils.</title>
        <authorList>
            <person name="Itoh H."/>
            <person name="Xu Z."/>
            <person name="Mise K."/>
            <person name="Masuda Y."/>
            <person name="Ushijima N."/>
            <person name="Hayakawa C."/>
            <person name="Shiratori Y."/>
            <person name="Senoo K."/>
        </authorList>
    </citation>
    <scope>NUCLEOTIDE SEQUENCE [LARGE SCALE GENOMIC DNA]</scope>
    <source>
        <strain evidence="2">Red232</strain>
    </source>
</reference>
<name>A0ABN6MPE8_9BACT</name>
<evidence type="ECO:0000313" key="2">
    <source>
        <dbReference type="Proteomes" id="UP001162891"/>
    </source>
</evidence>
<dbReference type="Proteomes" id="UP001162891">
    <property type="component" value="Chromosome"/>
</dbReference>